<comment type="function">
    <text evidence="8">Single strand-specific metallo-endoribonuclease involved in late-stage 70S ribosome quality control and in maturation of the 3' terminus of the 16S rRNA.</text>
</comment>
<feature type="binding site" evidence="8">
    <location>
        <position position="121"/>
    </location>
    <ligand>
        <name>Zn(2+)</name>
        <dbReference type="ChEBI" id="CHEBI:29105"/>
        <note>catalytic</note>
    </ligand>
</feature>
<dbReference type="EMBL" id="SHBL01000008">
    <property type="protein sequence ID" value="RZO24379.1"/>
    <property type="molecule type" value="Genomic_DNA"/>
</dbReference>
<evidence type="ECO:0000256" key="7">
    <source>
        <dbReference type="ARBA" id="ARBA00022833"/>
    </source>
</evidence>
<evidence type="ECO:0000256" key="2">
    <source>
        <dbReference type="ARBA" id="ARBA00022517"/>
    </source>
</evidence>
<dbReference type="InterPro" id="IPR023091">
    <property type="entry name" value="MetalPrtase_cat_dom_sf_prd"/>
</dbReference>
<dbReference type="Proteomes" id="UP000320146">
    <property type="component" value="Unassembled WGS sequence"/>
</dbReference>
<proteinExistence type="inferred from homology"/>
<dbReference type="PANTHER" id="PTHR46986:SF1">
    <property type="entry name" value="ENDORIBONUCLEASE YBEY, CHLOROPLASTIC"/>
    <property type="match status" value="1"/>
</dbReference>
<keyword evidence="4 8" id="KW-0479">Metal-binding</keyword>
<keyword evidence="6 8" id="KW-0378">Hydrolase</keyword>
<dbReference type="PANTHER" id="PTHR46986">
    <property type="entry name" value="ENDORIBONUCLEASE YBEY, CHLOROPLASTIC"/>
    <property type="match status" value="1"/>
</dbReference>
<sequence>MIISNKKLKVEFFKEPEYVKERSTELENILQEFTSFFSLEKVNIEASFCTSKEIQKINKQFRGKDKATNVLSFPDKELIKVSNTCIGEILICNDVLEKESKEQNKNMFDHFVHLTIHSMLHMVGYGHDEANDAILMENKEVKFLSKIGISDPYK</sequence>
<feature type="binding site" evidence="8">
    <location>
        <position position="117"/>
    </location>
    <ligand>
        <name>Zn(2+)</name>
        <dbReference type="ChEBI" id="CHEBI:29105"/>
        <note>catalytic</note>
    </ligand>
</feature>
<keyword evidence="5 8" id="KW-0255">Endonuclease</keyword>
<dbReference type="GO" id="GO:0008270">
    <property type="term" value="F:zinc ion binding"/>
    <property type="evidence" value="ECO:0007669"/>
    <property type="project" value="UniProtKB-UniRule"/>
</dbReference>
<keyword evidence="8" id="KW-0963">Cytoplasm</keyword>
<dbReference type="EC" id="3.1.-.-" evidence="8"/>
<dbReference type="AlphaFoldDB" id="A0A520MT41"/>
<dbReference type="Pfam" id="PF02130">
    <property type="entry name" value="YbeY"/>
    <property type="match status" value="1"/>
</dbReference>
<evidence type="ECO:0000256" key="1">
    <source>
        <dbReference type="ARBA" id="ARBA00010875"/>
    </source>
</evidence>
<keyword evidence="7 8" id="KW-0862">Zinc</keyword>
<dbReference type="HAMAP" id="MF_00009">
    <property type="entry name" value="Endoribonucl_YbeY"/>
    <property type="match status" value="1"/>
</dbReference>
<evidence type="ECO:0000256" key="4">
    <source>
        <dbReference type="ARBA" id="ARBA00022723"/>
    </source>
</evidence>
<name>A0A520MT41_9GAMM</name>
<evidence type="ECO:0000256" key="8">
    <source>
        <dbReference type="HAMAP-Rule" id="MF_00009"/>
    </source>
</evidence>
<organism evidence="9 10">
    <name type="scientific">SAR86 cluster bacterium</name>
    <dbReference type="NCBI Taxonomy" id="2030880"/>
    <lineage>
        <taxon>Bacteria</taxon>
        <taxon>Pseudomonadati</taxon>
        <taxon>Pseudomonadota</taxon>
        <taxon>Gammaproteobacteria</taxon>
        <taxon>SAR86 cluster</taxon>
    </lineage>
</organism>
<gene>
    <name evidence="8 9" type="primary">ybeY</name>
    <name evidence="9" type="ORF">EVA99_01600</name>
</gene>
<keyword evidence="2 8" id="KW-0690">Ribosome biogenesis</keyword>
<keyword evidence="3 8" id="KW-0540">Nuclease</keyword>
<evidence type="ECO:0000256" key="5">
    <source>
        <dbReference type="ARBA" id="ARBA00022759"/>
    </source>
</evidence>
<evidence type="ECO:0000256" key="6">
    <source>
        <dbReference type="ARBA" id="ARBA00022801"/>
    </source>
</evidence>
<dbReference type="GO" id="GO:0005737">
    <property type="term" value="C:cytoplasm"/>
    <property type="evidence" value="ECO:0007669"/>
    <property type="project" value="UniProtKB-SubCell"/>
</dbReference>
<dbReference type="GO" id="GO:0004521">
    <property type="term" value="F:RNA endonuclease activity"/>
    <property type="evidence" value="ECO:0007669"/>
    <property type="project" value="UniProtKB-UniRule"/>
</dbReference>
<evidence type="ECO:0000256" key="3">
    <source>
        <dbReference type="ARBA" id="ARBA00022722"/>
    </source>
</evidence>
<dbReference type="SUPFAM" id="SSF55486">
    <property type="entry name" value="Metalloproteases ('zincins'), catalytic domain"/>
    <property type="match status" value="1"/>
</dbReference>
<accession>A0A520MT41</accession>
<comment type="subcellular location">
    <subcellularLocation>
        <location evidence="8">Cytoplasm</location>
    </subcellularLocation>
</comment>
<dbReference type="NCBIfam" id="TIGR00043">
    <property type="entry name" value="rRNA maturation RNase YbeY"/>
    <property type="match status" value="1"/>
</dbReference>
<dbReference type="Gene3D" id="3.40.390.30">
    <property type="entry name" value="Metalloproteases ('zincins'), catalytic domain"/>
    <property type="match status" value="1"/>
</dbReference>
<evidence type="ECO:0000313" key="10">
    <source>
        <dbReference type="Proteomes" id="UP000320146"/>
    </source>
</evidence>
<dbReference type="GO" id="GO:0006364">
    <property type="term" value="P:rRNA processing"/>
    <property type="evidence" value="ECO:0007669"/>
    <property type="project" value="UniProtKB-UniRule"/>
</dbReference>
<dbReference type="GO" id="GO:0004222">
    <property type="term" value="F:metalloendopeptidase activity"/>
    <property type="evidence" value="ECO:0007669"/>
    <property type="project" value="InterPro"/>
</dbReference>
<keyword evidence="8" id="KW-0698">rRNA processing</keyword>
<comment type="cofactor">
    <cofactor evidence="8">
        <name>Zn(2+)</name>
        <dbReference type="ChEBI" id="CHEBI:29105"/>
    </cofactor>
    <text evidence="8">Binds 1 zinc ion.</text>
</comment>
<dbReference type="InterPro" id="IPR002036">
    <property type="entry name" value="YbeY"/>
</dbReference>
<comment type="similarity">
    <text evidence="1 8">Belongs to the endoribonuclease YbeY family.</text>
</comment>
<comment type="caution">
    <text evidence="9">The sequence shown here is derived from an EMBL/GenBank/DDBJ whole genome shotgun (WGS) entry which is preliminary data.</text>
</comment>
<evidence type="ECO:0000313" key="9">
    <source>
        <dbReference type="EMBL" id="RZO24379.1"/>
    </source>
</evidence>
<feature type="binding site" evidence="8">
    <location>
        <position position="127"/>
    </location>
    <ligand>
        <name>Zn(2+)</name>
        <dbReference type="ChEBI" id="CHEBI:29105"/>
        <note>catalytic</note>
    </ligand>
</feature>
<protein>
    <recommendedName>
        <fullName evidence="8">Endoribonuclease YbeY</fullName>
        <ecNumber evidence="8">3.1.-.-</ecNumber>
    </recommendedName>
</protein>
<reference evidence="9 10" key="1">
    <citation type="submission" date="2019-02" db="EMBL/GenBank/DDBJ databases">
        <title>Prokaryotic population dynamics and viral predation in marine succession experiment using metagenomics: the confinement effect.</title>
        <authorList>
            <person name="Haro-Moreno J.M."/>
            <person name="Rodriguez-Valera F."/>
            <person name="Lopez-Perez M."/>
        </authorList>
    </citation>
    <scope>NUCLEOTIDE SEQUENCE [LARGE SCALE GENOMIC DNA]</scope>
    <source>
        <strain evidence="9">MED-G166</strain>
    </source>
</reference>